<sequence>MDAQAAAAQEEEEEEVAIPLADLPPIELRGNPVVFDYVVRMKPPESWKQMSRPQQVIHPPVPEKPPRPSIGYDAFAVRFERLQQAGLMDGTGDWPEEGWEESSRAKGPGGQ</sequence>
<dbReference type="EMBL" id="AYKW01000056">
    <property type="protein sequence ID" value="PIL25093.1"/>
    <property type="molecule type" value="Genomic_DNA"/>
</dbReference>
<feature type="region of interest" description="Disordered" evidence="1">
    <location>
        <begin position="88"/>
        <end position="111"/>
    </location>
</feature>
<dbReference type="STRING" id="1077348.A0A2G8RUB0"/>
<gene>
    <name evidence="2" type="ORF">GSI_12982</name>
</gene>
<keyword evidence="3" id="KW-1185">Reference proteome</keyword>
<organism evidence="2 3">
    <name type="scientific">Ganoderma sinense ZZ0214-1</name>
    <dbReference type="NCBI Taxonomy" id="1077348"/>
    <lineage>
        <taxon>Eukaryota</taxon>
        <taxon>Fungi</taxon>
        <taxon>Dikarya</taxon>
        <taxon>Basidiomycota</taxon>
        <taxon>Agaricomycotina</taxon>
        <taxon>Agaricomycetes</taxon>
        <taxon>Polyporales</taxon>
        <taxon>Polyporaceae</taxon>
        <taxon>Ganoderma</taxon>
    </lineage>
</organism>
<dbReference type="AlphaFoldDB" id="A0A2G8RUB0"/>
<feature type="region of interest" description="Disordered" evidence="1">
    <location>
        <begin position="46"/>
        <end position="69"/>
    </location>
</feature>
<evidence type="ECO:0000313" key="3">
    <source>
        <dbReference type="Proteomes" id="UP000230002"/>
    </source>
</evidence>
<accession>A0A2G8RUB0</accession>
<dbReference type="Proteomes" id="UP000230002">
    <property type="component" value="Unassembled WGS sequence"/>
</dbReference>
<dbReference type="OrthoDB" id="2576496at2759"/>
<name>A0A2G8RUB0_9APHY</name>
<comment type="caution">
    <text evidence="2">The sequence shown here is derived from an EMBL/GenBank/DDBJ whole genome shotgun (WGS) entry which is preliminary data.</text>
</comment>
<evidence type="ECO:0000256" key="1">
    <source>
        <dbReference type="SAM" id="MobiDB-lite"/>
    </source>
</evidence>
<evidence type="ECO:0000313" key="2">
    <source>
        <dbReference type="EMBL" id="PIL25093.1"/>
    </source>
</evidence>
<proteinExistence type="predicted"/>
<reference evidence="2 3" key="1">
    <citation type="journal article" date="2015" name="Sci. Rep.">
        <title>Chromosome-level genome map provides insights into diverse defense mechanisms in the medicinal fungus Ganoderma sinense.</title>
        <authorList>
            <person name="Zhu Y."/>
            <person name="Xu J."/>
            <person name="Sun C."/>
            <person name="Zhou S."/>
            <person name="Xu H."/>
            <person name="Nelson D.R."/>
            <person name="Qian J."/>
            <person name="Song J."/>
            <person name="Luo H."/>
            <person name="Xiang L."/>
            <person name="Li Y."/>
            <person name="Xu Z."/>
            <person name="Ji A."/>
            <person name="Wang L."/>
            <person name="Lu S."/>
            <person name="Hayward A."/>
            <person name="Sun W."/>
            <person name="Li X."/>
            <person name="Schwartz D.C."/>
            <person name="Wang Y."/>
            <person name="Chen S."/>
        </authorList>
    </citation>
    <scope>NUCLEOTIDE SEQUENCE [LARGE SCALE GENOMIC DNA]</scope>
    <source>
        <strain evidence="2 3">ZZ0214-1</strain>
    </source>
</reference>
<protein>
    <submittedName>
        <fullName evidence="2">Uncharacterized protein</fullName>
    </submittedName>
</protein>